<keyword evidence="6" id="KW-0681">Retinal protein</keyword>
<gene>
    <name evidence="13" type="ORF">GGQ01_003415</name>
</gene>
<organism evidence="13 14">
    <name type="scientific">Salinibacter ruber</name>
    <dbReference type="NCBI Taxonomy" id="146919"/>
    <lineage>
        <taxon>Bacteria</taxon>
        <taxon>Pseudomonadati</taxon>
        <taxon>Rhodothermota</taxon>
        <taxon>Rhodothermia</taxon>
        <taxon>Rhodothermales</taxon>
        <taxon>Salinibacteraceae</taxon>
        <taxon>Salinibacter</taxon>
    </lineage>
</organism>
<dbReference type="RefSeq" id="WP_183957984.1">
    <property type="nucleotide sequence ID" value="NZ_JACIFB010000002.1"/>
</dbReference>
<evidence type="ECO:0000256" key="4">
    <source>
        <dbReference type="ARBA" id="ARBA00022606"/>
    </source>
</evidence>
<dbReference type="AlphaFoldDB" id="A0A840ESK7"/>
<evidence type="ECO:0000256" key="11">
    <source>
        <dbReference type="SAM" id="MobiDB-lite"/>
    </source>
</evidence>
<feature type="region of interest" description="Disordered" evidence="11">
    <location>
        <begin position="226"/>
        <end position="260"/>
    </location>
</feature>
<feature type="transmembrane region" description="Helical" evidence="12">
    <location>
        <begin position="40"/>
        <end position="59"/>
    </location>
</feature>
<dbReference type="InterPro" id="IPR001425">
    <property type="entry name" value="Arc/bac/fun_rhodopsins"/>
</dbReference>
<evidence type="ECO:0000256" key="10">
    <source>
        <dbReference type="ARBA" id="ARBA00023170"/>
    </source>
</evidence>
<evidence type="ECO:0000256" key="6">
    <source>
        <dbReference type="ARBA" id="ARBA00022925"/>
    </source>
</evidence>
<dbReference type="EMBL" id="JANUBF010000058">
    <property type="protein sequence ID" value="MCS4038323.1"/>
    <property type="molecule type" value="Genomic_DNA"/>
</dbReference>
<dbReference type="GO" id="GO:0016020">
    <property type="term" value="C:membrane"/>
    <property type="evidence" value="ECO:0007669"/>
    <property type="project" value="UniProtKB-SubCell"/>
</dbReference>
<feature type="transmembrane region" description="Helical" evidence="12">
    <location>
        <begin position="100"/>
        <end position="121"/>
    </location>
</feature>
<accession>A0A840ESK7</accession>
<name>A0A840ESK7_9BACT</name>
<evidence type="ECO:0000256" key="8">
    <source>
        <dbReference type="ARBA" id="ARBA00022991"/>
    </source>
</evidence>
<evidence type="ECO:0000256" key="7">
    <source>
        <dbReference type="ARBA" id="ARBA00022989"/>
    </source>
</evidence>
<keyword evidence="4" id="KW-0716">Sensory transduction</keyword>
<evidence type="ECO:0000313" key="14">
    <source>
        <dbReference type="Proteomes" id="UP001155040"/>
    </source>
</evidence>
<dbReference type="InterPro" id="IPR018229">
    <property type="entry name" value="Rhodopsin_retinal_BS"/>
</dbReference>
<proteinExistence type="inferred from homology"/>
<keyword evidence="9 12" id="KW-0472">Membrane</keyword>
<keyword evidence="5 12" id="KW-0812">Transmembrane</keyword>
<evidence type="ECO:0000256" key="9">
    <source>
        <dbReference type="ARBA" id="ARBA00023136"/>
    </source>
</evidence>
<dbReference type="PRINTS" id="PR00251">
    <property type="entry name" value="BACTRLOPSIN"/>
</dbReference>
<dbReference type="SMART" id="SM01021">
    <property type="entry name" value="Bac_rhodopsin"/>
    <property type="match status" value="1"/>
</dbReference>
<dbReference type="SUPFAM" id="SSF81321">
    <property type="entry name" value="Family A G protein-coupled receptor-like"/>
    <property type="match status" value="1"/>
</dbReference>
<dbReference type="CDD" id="cd15029">
    <property type="entry name" value="7tm_SRI_SRII"/>
    <property type="match status" value="1"/>
</dbReference>
<keyword evidence="3" id="KW-0600">Photoreceptor protein</keyword>
<feature type="transmembrane region" description="Helical" evidence="12">
    <location>
        <begin position="127"/>
        <end position="148"/>
    </location>
</feature>
<evidence type="ECO:0000256" key="5">
    <source>
        <dbReference type="ARBA" id="ARBA00022692"/>
    </source>
</evidence>
<feature type="transmembrane region" description="Helical" evidence="12">
    <location>
        <begin position="193"/>
        <end position="215"/>
    </location>
</feature>
<dbReference type="PANTHER" id="PTHR28286:SF2">
    <property type="entry name" value="BACTERIORHODOPSIN _OPSIN, NOPA (EUROFUNG)"/>
    <property type="match status" value="1"/>
</dbReference>
<dbReference type="PROSITE" id="PS00950">
    <property type="entry name" value="BACTERIAL_OPSIN_1"/>
    <property type="match status" value="1"/>
</dbReference>
<dbReference type="GO" id="GO:0005216">
    <property type="term" value="F:monoatomic ion channel activity"/>
    <property type="evidence" value="ECO:0007669"/>
    <property type="project" value="InterPro"/>
</dbReference>
<keyword evidence="8" id="KW-0157">Chromophore</keyword>
<dbReference type="PROSITE" id="PS00327">
    <property type="entry name" value="BACTERIAL_OPSIN_RET"/>
    <property type="match status" value="1"/>
</dbReference>
<dbReference type="Proteomes" id="UP001155040">
    <property type="component" value="Unassembled WGS sequence"/>
</dbReference>
<keyword evidence="7 12" id="KW-1133">Transmembrane helix</keyword>
<feature type="transmembrane region" description="Helical" evidence="12">
    <location>
        <begin position="79"/>
        <end position="95"/>
    </location>
</feature>
<reference evidence="13" key="1">
    <citation type="submission" date="2022-08" db="EMBL/GenBank/DDBJ databases">
        <title>Genomic Encyclopedia of Type Strains, Phase V (KMG-V): Genome sequencing to study the core and pangenomes of soil and plant-associated prokaryotes.</title>
        <authorList>
            <person name="Whitman W."/>
        </authorList>
    </citation>
    <scope>NUCLEOTIDE SEQUENCE</scope>
    <source>
        <strain evidence="13">SP3012</strain>
    </source>
</reference>
<evidence type="ECO:0000313" key="13">
    <source>
        <dbReference type="EMBL" id="MCS4038323.1"/>
    </source>
</evidence>
<feature type="transmembrane region" description="Helical" evidence="12">
    <location>
        <begin position="169"/>
        <end position="187"/>
    </location>
</feature>
<evidence type="ECO:0000256" key="1">
    <source>
        <dbReference type="ARBA" id="ARBA00004141"/>
    </source>
</evidence>
<dbReference type="PANTHER" id="PTHR28286">
    <property type="match status" value="1"/>
</dbReference>
<dbReference type="Pfam" id="PF01036">
    <property type="entry name" value="Bac_rhodopsin"/>
    <property type="match status" value="1"/>
</dbReference>
<dbReference type="GO" id="GO:0009881">
    <property type="term" value="F:photoreceptor activity"/>
    <property type="evidence" value="ECO:0007669"/>
    <property type="project" value="UniProtKB-KW"/>
</dbReference>
<evidence type="ECO:0000256" key="12">
    <source>
        <dbReference type="SAM" id="Phobius"/>
    </source>
</evidence>
<comment type="similarity">
    <text evidence="2">Belongs to the archaeal/bacterial/fungal opsin family.</text>
</comment>
<dbReference type="Gene3D" id="1.20.1070.10">
    <property type="entry name" value="Rhodopsin 7-helix transmembrane proteins"/>
    <property type="match status" value="1"/>
</dbReference>
<comment type="subcellular location">
    <subcellularLocation>
        <location evidence="1">Membrane</location>
        <topology evidence="1">Multi-pass membrane protein</topology>
    </subcellularLocation>
</comment>
<keyword evidence="10" id="KW-0675">Receptor</keyword>
<comment type="caution">
    <text evidence="13">The sequence shown here is derived from an EMBL/GenBank/DDBJ whole genome shotgun (WGS) entry which is preliminary data.</text>
</comment>
<evidence type="ECO:0000256" key="3">
    <source>
        <dbReference type="ARBA" id="ARBA00022543"/>
    </source>
</evidence>
<feature type="transmembrane region" description="Helical" evidence="12">
    <location>
        <begin position="6"/>
        <end position="28"/>
    </location>
</feature>
<dbReference type="GO" id="GO:0007602">
    <property type="term" value="P:phototransduction"/>
    <property type="evidence" value="ECO:0007669"/>
    <property type="project" value="UniProtKB-KW"/>
</dbReference>
<protein>
    <submittedName>
        <fullName evidence="13">Sensory rhodopsin</fullName>
    </submittedName>
</protein>
<evidence type="ECO:0000256" key="2">
    <source>
        <dbReference type="ARBA" id="ARBA00008130"/>
    </source>
</evidence>
<sequence length="260" mass="27537">MSESPIDLMTVVYSIGAFALLVGTIPAIRLLGGGYRGGRFGFLLAIPAVAGISYVSMAFGGGEVLFQGYPVPIERYADWLITTPLLVGYAAYIAGMSRTWIIGAAVADALMIVFGGVAVALAPPGQWIGFAASALCHLSLLGVLYGILPSYAQEQPSERRRLARILQNHVGLLWLAYPIVWLFGPGLQAISATAVGIVITFMDVVAKTPYVYFVYRARNVFEKAGPRAPAQGTATQGTPTQGGMQTRPGVSEPSEVPART</sequence>
<feature type="compositionally biased region" description="Low complexity" evidence="11">
    <location>
        <begin position="228"/>
        <end position="249"/>
    </location>
</feature>